<name>A0A0F8YS67_9ZZZZ</name>
<comment type="caution">
    <text evidence="1">The sequence shown here is derived from an EMBL/GenBank/DDBJ whole genome shotgun (WGS) entry which is preliminary data.</text>
</comment>
<sequence length="97" mass="11257">MESPNPVAVLEQRVTFLASIVEVAQLCNWSLKDIQRLKDHVHEQLVAIDNTRYDLIELGEEAGDEYSEKRANFMWHTLMEQLRTDLSLILGVKIKYV</sequence>
<evidence type="ECO:0000313" key="1">
    <source>
        <dbReference type="EMBL" id="KKK84277.1"/>
    </source>
</evidence>
<accession>A0A0F8YS67</accession>
<dbReference type="AlphaFoldDB" id="A0A0F8YS67"/>
<proteinExistence type="predicted"/>
<reference evidence="1" key="1">
    <citation type="journal article" date="2015" name="Nature">
        <title>Complex archaea that bridge the gap between prokaryotes and eukaryotes.</title>
        <authorList>
            <person name="Spang A."/>
            <person name="Saw J.H."/>
            <person name="Jorgensen S.L."/>
            <person name="Zaremba-Niedzwiedzka K."/>
            <person name="Martijn J."/>
            <person name="Lind A.E."/>
            <person name="van Eijk R."/>
            <person name="Schleper C."/>
            <person name="Guy L."/>
            <person name="Ettema T.J."/>
        </authorList>
    </citation>
    <scope>NUCLEOTIDE SEQUENCE</scope>
</reference>
<organism evidence="1">
    <name type="scientific">marine sediment metagenome</name>
    <dbReference type="NCBI Taxonomy" id="412755"/>
    <lineage>
        <taxon>unclassified sequences</taxon>
        <taxon>metagenomes</taxon>
        <taxon>ecological metagenomes</taxon>
    </lineage>
</organism>
<protein>
    <submittedName>
        <fullName evidence="1">Uncharacterized protein</fullName>
    </submittedName>
</protein>
<gene>
    <name evidence="1" type="ORF">LCGC14_2784970</name>
</gene>
<dbReference type="EMBL" id="LAZR01051852">
    <property type="protein sequence ID" value="KKK84277.1"/>
    <property type="molecule type" value="Genomic_DNA"/>
</dbReference>